<dbReference type="Proteomes" id="UP000247389">
    <property type="component" value="Unassembled WGS sequence"/>
</dbReference>
<organism evidence="4 5">
    <name type="scientific">Halanaerobium congolense</name>
    <dbReference type="NCBI Taxonomy" id="54121"/>
    <lineage>
        <taxon>Bacteria</taxon>
        <taxon>Bacillati</taxon>
        <taxon>Bacillota</taxon>
        <taxon>Clostridia</taxon>
        <taxon>Halanaerobiales</taxon>
        <taxon>Halanaerobiaceae</taxon>
        <taxon>Halanaerobium</taxon>
    </lineage>
</organism>
<comment type="caution">
    <text evidence="4">The sequence shown here is derived from an EMBL/GenBank/DDBJ whole genome shotgun (WGS) entry which is preliminary data.</text>
</comment>
<feature type="domain" description="PucR C-terminal helix-turn-helix" evidence="2">
    <location>
        <begin position="358"/>
        <end position="415"/>
    </location>
</feature>
<dbReference type="InterPro" id="IPR042070">
    <property type="entry name" value="PucR_C-HTH_sf"/>
</dbReference>
<evidence type="ECO:0000256" key="1">
    <source>
        <dbReference type="ARBA" id="ARBA00006754"/>
    </source>
</evidence>
<reference evidence="4 5" key="1">
    <citation type="submission" date="2018-04" db="EMBL/GenBank/DDBJ databases">
        <title>Subsurface microbial communities from deep shales in Ohio and West Virginia, USA.</title>
        <authorList>
            <person name="Wrighton K."/>
        </authorList>
    </citation>
    <scope>NUCLEOTIDE SEQUENCE [LARGE SCALE GENOMIC DNA]</scope>
    <source>
        <strain evidence="4 5">MSL28</strain>
    </source>
</reference>
<dbReference type="InterPro" id="IPR051448">
    <property type="entry name" value="CdaR-like_regulators"/>
</dbReference>
<dbReference type="PANTHER" id="PTHR33744">
    <property type="entry name" value="CARBOHYDRATE DIACID REGULATOR"/>
    <property type="match status" value="1"/>
</dbReference>
<evidence type="ECO:0000313" key="5">
    <source>
        <dbReference type="Proteomes" id="UP000247389"/>
    </source>
</evidence>
<name>A0A318EAR4_9FIRM</name>
<evidence type="ECO:0000259" key="3">
    <source>
        <dbReference type="Pfam" id="PF17853"/>
    </source>
</evidence>
<protein>
    <submittedName>
        <fullName evidence="4">PucR-like helix-turn-helix protein</fullName>
    </submittedName>
</protein>
<gene>
    <name evidence="4" type="ORF">C8C78_10422</name>
</gene>
<dbReference type="AlphaFoldDB" id="A0A318EAR4"/>
<dbReference type="Pfam" id="PF17853">
    <property type="entry name" value="GGDEF_2"/>
    <property type="match status" value="1"/>
</dbReference>
<sequence length="426" mass="50572">MPMLNKDELRDLFFIQHQLTDDLLTDSGLRTFASVLNKNLDTDVYIYDRFRDDIIYADQKIKKNKEFMLYIRERKLIRKDTAFKCCRVEIFEYQYQWQGKEYKELQLDLGKKDKVGILAVTNYQDLGEYEYRILIIVANSLAVKLHQNELVSELAQKCSSELIEDILNNRIDDKSEIIQRGELANWDLSLNYQLYLFSINADKNLSTDDAYYFYEIKERVMQKLHSLLKNEILRKYIIFAYDRDIVLLINYETEAEVNNDDIELIKEELNKKIDKFYFNIGAGTYVNEVSQISESYQQASYVLDFLKATERKNVIYRYNQLGIMRLLWKLNSDELKKFAIEYLAKLIEYDQGNSTEWLDTLGVYLEEGGSIQNAAKRLFIHPNTMSYRVKRIKEILEIDLQDQEVQLNLLAAYKICKYILEDDLDI</sequence>
<evidence type="ECO:0000313" key="4">
    <source>
        <dbReference type="EMBL" id="PXV68636.1"/>
    </source>
</evidence>
<feature type="domain" description="CdaR GGDEF-like" evidence="3">
    <location>
        <begin position="173"/>
        <end position="304"/>
    </location>
</feature>
<dbReference type="Gene3D" id="1.10.10.2840">
    <property type="entry name" value="PucR C-terminal helix-turn-helix domain"/>
    <property type="match status" value="1"/>
</dbReference>
<dbReference type="InterPro" id="IPR025736">
    <property type="entry name" value="PucR_C-HTH_dom"/>
</dbReference>
<proteinExistence type="inferred from homology"/>
<accession>A0A318EAR4</accession>
<evidence type="ECO:0000259" key="2">
    <source>
        <dbReference type="Pfam" id="PF13556"/>
    </source>
</evidence>
<comment type="similarity">
    <text evidence="1">Belongs to the CdaR family.</text>
</comment>
<dbReference type="Pfam" id="PF13556">
    <property type="entry name" value="HTH_30"/>
    <property type="match status" value="1"/>
</dbReference>
<dbReference type="PANTHER" id="PTHR33744:SF1">
    <property type="entry name" value="DNA-BINDING TRANSCRIPTIONAL ACTIVATOR ADER"/>
    <property type="match status" value="1"/>
</dbReference>
<dbReference type="EMBL" id="QICM01000004">
    <property type="protein sequence ID" value="PXV68636.1"/>
    <property type="molecule type" value="Genomic_DNA"/>
</dbReference>
<dbReference type="InterPro" id="IPR041522">
    <property type="entry name" value="CdaR_GGDEF"/>
</dbReference>